<sequence>MLNRFLELEQYIYLAISKCNNPPDMLKCDEIQILKDLISLMKPIESIITEISGQSYPTCSVIIPLVHCMKSTIHYNKPSTEIGIAFKEKLQSAIENRCKNFENNEIMSIAIILDPRFKKLHFDRALAAATAISRIESLLNKNTPKKIIELNVNLTYENCDVWNIHDHMVAKNNNNSNENLTELKQYLRQTVIERKKDPFQYWKSVKHTFPLLYELAIKYISILGTSVPLERIFSQAGNIKTDERNRLTGEHLNMLLFLSSLAFEDWKLE</sequence>
<feature type="domain" description="HAT C-terminal dimerisation" evidence="1">
    <location>
        <begin position="182"/>
        <end position="259"/>
    </location>
</feature>
<dbReference type="SUPFAM" id="SSF53098">
    <property type="entry name" value="Ribonuclease H-like"/>
    <property type="match status" value="1"/>
</dbReference>
<keyword evidence="3" id="KW-1185">Reference proteome</keyword>
<protein>
    <submittedName>
        <fullName evidence="2">Zinc finger BED domain-containing protein 1</fullName>
    </submittedName>
</protein>
<dbReference type="PANTHER" id="PTHR46169:SF29">
    <property type="entry name" value="DNA REPLICATION-RELATED ELEMENT FACTOR, ISOFORM A"/>
    <property type="match status" value="1"/>
</dbReference>
<dbReference type="EMBL" id="KQ979613">
    <property type="protein sequence ID" value="KYN20124.1"/>
    <property type="molecule type" value="Genomic_DNA"/>
</dbReference>
<accession>A0A151J7Z4</accession>
<dbReference type="GO" id="GO:0005634">
    <property type="term" value="C:nucleus"/>
    <property type="evidence" value="ECO:0007669"/>
    <property type="project" value="TreeGrafter"/>
</dbReference>
<dbReference type="Pfam" id="PF05699">
    <property type="entry name" value="Dimer_Tnp_hAT"/>
    <property type="match status" value="1"/>
</dbReference>
<dbReference type="InterPro" id="IPR008906">
    <property type="entry name" value="HATC_C_dom"/>
</dbReference>
<proteinExistence type="predicted"/>
<evidence type="ECO:0000259" key="1">
    <source>
        <dbReference type="Pfam" id="PF05699"/>
    </source>
</evidence>
<organism evidence="2 3">
    <name type="scientific">Trachymyrmex cornetzi</name>
    <dbReference type="NCBI Taxonomy" id="471704"/>
    <lineage>
        <taxon>Eukaryota</taxon>
        <taxon>Metazoa</taxon>
        <taxon>Ecdysozoa</taxon>
        <taxon>Arthropoda</taxon>
        <taxon>Hexapoda</taxon>
        <taxon>Insecta</taxon>
        <taxon>Pterygota</taxon>
        <taxon>Neoptera</taxon>
        <taxon>Endopterygota</taxon>
        <taxon>Hymenoptera</taxon>
        <taxon>Apocrita</taxon>
        <taxon>Aculeata</taxon>
        <taxon>Formicoidea</taxon>
        <taxon>Formicidae</taxon>
        <taxon>Myrmicinae</taxon>
        <taxon>Trachymyrmex</taxon>
    </lineage>
</organism>
<dbReference type="InterPro" id="IPR052717">
    <property type="entry name" value="Vacuolar_transposase_reg"/>
</dbReference>
<name>A0A151J7Z4_9HYME</name>
<dbReference type="InterPro" id="IPR012337">
    <property type="entry name" value="RNaseH-like_sf"/>
</dbReference>
<dbReference type="GO" id="GO:0006357">
    <property type="term" value="P:regulation of transcription by RNA polymerase II"/>
    <property type="evidence" value="ECO:0007669"/>
    <property type="project" value="TreeGrafter"/>
</dbReference>
<gene>
    <name evidence="2" type="ORF">ALC57_07531</name>
</gene>
<evidence type="ECO:0000313" key="3">
    <source>
        <dbReference type="Proteomes" id="UP000078492"/>
    </source>
</evidence>
<dbReference type="PANTHER" id="PTHR46169">
    <property type="entry name" value="DNA REPLICATION-RELATED ELEMENT FACTOR, ISOFORM A"/>
    <property type="match status" value="1"/>
</dbReference>
<evidence type="ECO:0000313" key="2">
    <source>
        <dbReference type="EMBL" id="KYN20124.1"/>
    </source>
</evidence>
<dbReference type="Proteomes" id="UP000078492">
    <property type="component" value="Unassembled WGS sequence"/>
</dbReference>
<reference evidence="2 3" key="1">
    <citation type="submission" date="2015-09" db="EMBL/GenBank/DDBJ databases">
        <title>Trachymyrmex cornetzi WGS genome.</title>
        <authorList>
            <person name="Nygaard S."/>
            <person name="Hu H."/>
            <person name="Boomsma J."/>
            <person name="Zhang G."/>
        </authorList>
    </citation>
    <scope>NUCLEOTIDE SEQUENCE [LARGE SCALE GENOMIC DNA]</scope>
    <source>
        <strain evidence="2">Tcor2-1</strain>
        <tissue evidence="2">Whole body</tissue>
    </source>
</reference>
<dbReference type="AlphaFoldDB" id="A0A151J7Z4"/>
<dbReference type="GO" id="GO:0046983">
    <property type="term" value="F:protein dimerization activity"/>
    <property type="evidence" value="ECO:0007669"/>
    <property type="project" value="InterPro"/>
</dbReference>